<dbReference type="AlphaFoldDB" id="A0A1H1BRV0"/>
<dbReference type="RefSeq" id="WP_074699908.1">
    <property type="nucleotide sequence ID" value="NZ_FNKH01000002.1"/>
</dbReference>
<proteinExistence type="predicted"/>
<evidence type="ECO:0000313" key="1">
    <source>
        <dbReference type="EMBL" id="SDQ54682.1"/>
    </source>
</evidence>
<sequence length="101" mass="11027">MYVEVRSAGEASVQDVENLRELAVRAHGVDVNGISAALQASGLGTVEGDHAWLDVEGLRRSGPAELTQWREGFDGMISYAGKQGWLNEDRTRVRAHLEHLG</sequence>
<keyword evidence="2" id="KW-1185">Reference proteome</keyword>
<organism evidence="1 2">
    <name type="scientific">Crystallibacter crystallopoietes</name>
    <dbReference type="NCBI Taxonomy" id="37928"/>
    <lineage>
        <taxon>Bacteria</taxon>
        <taxon>Bacillati</taxon>
        <taxon>Actinomycetota</taxon>
        <taxon>Actinomycetes</taxon>
        <taxon>Micrococcales</taxon>
        <taxon>Micrococcaceae</taxon>
        <taxon>Crystallibacter</taxon>
    </lineage>
</organism>
<dbReference type="KEGG" id="acry:AC20117_09665"/>
<name>A0A1H1BRV0_9MICC</name>
<reference evidence="1 2" key="1">
    <citation type="submission" date="2016-10" db="EMBL/GenBank/DDBJ databases">
        <authorList>
            <person name="de Groot N.N."/>
        </authorList>
    </citation>
    <scope>NUCLEOTIDE SEQUENCE [LARGE SCALE GENOMIC DNA]</scope>
    <source>
        <strain evidence="1 2">DSM 20117</strain>
    </source>
</reference>
<protein>
    <submittedName>
        <fullName evidence="1">Uncharacterized protein</fullName>
    </submittedName>
</protein>
<dbReference type="Proteomes" id="UP000181917">
    <property type="component" value="Unassembled WGS sequence"/>
</dbReference>
<gene>
    <name evidence="1" type="ORF">SAMN04489742_1539</name>
</gene>
<dbReference type="OrthoDB" id="4481150at2"/>
<accession>A0A1H1BRV0</accession>
<evidence type="ECO:0000313" key="2">
    <source>
        <dbReference type="Proteomes" id="UP000181917"/>
    </source>
</evidence>
<dbReference type="EMBL" id="FNKH01000002">
    <property type="protein sequence ID" value="SDQ54682.1"/>
    <property type="molecule type" value="Genomic_DNA"/>
</dbReference>
<dbReference type="STRING" id="37928.SAMN04489742_1539"/>